<comment type="caution">
    <text evidence="1">The sequence shown here is derived from an EMBL/GenBank/DDBJ whole genome shotgun (WGS) entry which is preliminary data.</text>
</comment>
<organism evidence="1 2">
    <name type="scientific">Dermacentor silvarum</name>
    <name type="common">Tick</name>
    <dbReference type="NCBI Taxonomy" id="543639"/>
    <lineage>
        <taxon>Eukaryota</taxon>
        <taxon>Metazoa</taxon>
        <taxon>Ecdysozoa</taxon>
        <taxon>Arthropoda</taxon>
        <taxon>Chelicerata</taxon>
        <taxon>Arachnida</taxon>
        <taxon>Acari</taxon>
        <taxon>Parasitiformes</taxon>
        <taxon>Ixodida</taxon>
        <taxon>Ixodoidea</taxon>
        <taxon>Ixodidae</taxon>
        <taxon>Rhipicephalinae</taxon>
        <taxon>Dermacentor</taxon>
    </lineage>
</organism>
<reference evidence="1" key="1">
    <citation type="submission" date="2020-05" db="EMBL/GenBank/DDBJ databases">
        <title>Large-scale comparative analyses of tick genomes elucidate their genetic diversity and vector capacities.</title>
        <authorList>
            <person name="Jia N."/>
            <person name="Wang J."/>
            <person name="Shi W."/>
            <person name="Du L."/>
            <person name="Sun Y."/>
            <person name="Zhan W."/>
            <person name="Jiang J."/>
            <person name="Wang Q."/>
            <person name="Zhang B."/>
            <person name="Ji P."/>
            <person name="Sakyi L.B."/>
            <person name="Cui X."/>
            <person name="Yuan T."/>
            <person name="Jiang B."/>
            <person name="Yang W."/>
            <person name="Lam T.T.-Y."/>
            <person name="Chang Q."/>
            <person name="Ding S."/>
            <person name="Wang X."/>
            <person name="Zhu J."/>
            <person name="Ruan X."/>
            <person name="Zhao L."/>
            <person name="Wei J."/>
            <person name="Que T."/>
            <person name="Du C."/>
            <person name="Cheng J."/>
            <person name="Dai P."/>
            <person name="Han X."/>
            <person name="Huang E."/>
            <person name="Gao Y."/>
            <person name="Liu J."/>
            <person name="Shao H."/>
            <person name="Ye R."/>
            <person name="Li L."/>
            <person name="Wei W."/>
            <person name="Wang X."/>
            <person name="Wang C."/>
            <person name="Yang T."/>
            <person name="Huo Q."/>
            <person name="Li W."/>
            <person name="Guo W."/>
            <person name="Chen H."/>
            <person name="Zhou L."/>
            <person name="Ni X."/>
            <person name="Tian J."/>
            <person name="Zhou Y."/>
            <person name="Sheng Y."/>
            <person name="Liu T."/>
            <person name="Pan Y."/>
            <person name="Xia L."/>
            <person name="Li J."/>
            <person name="Zhao F."/>
            <person name="Cao W."/>
        </authorList>
    </citation>
    <scope>NUCLEOTIDE SEQUENCE</scope>
    <source>
        <strain evidence="1">Dsil-2018</strain>
    </source>
</reference>
<dbReference type="Proteomes" id="UP000821865">
    <property type="component" value="Chromosome 2"/>
</dbReference>
<evidence type="ECO:0000313" key="1">
    <source>
        <dbReference type="EMBL" id="KAH7966716.1"/>
    </source>
</evidence>
<gene>
    <name evidence="1" type="ORF">HPB49_018808</name>
</gene>
<dbReference type="EMBL" id="CM023471">
    <property type="protein sequence ID" value="KAH7966716.1"/>
    <property type="molecule type" value="Genomic_DNA"/>
</dbReference>
<keyword evidence="2" id="KW-1185">Reference proteome</keyword>
<protein>
    <submittedName>
        <fullName evidence="1">Uncharacterized protein</fullName>
    </submittedName>
</protein>
<proteinExistence type="predicted"/>
<evidence type="ECO:0000313" key="2">
    <source>
        <dbReference type="Proteomes" id="UP000821865"/>
    </source>
</evidence>
<name>A0ACB8DFA1_DERSI</name>
<accession>A0ACB8DFA1</accession>
<sequence length="546" mass="60786">MHPSGSCSEINLTADIPRTALVRHYCADQSNLVIQYSGQHDRQMPSCYTARPHVHVLRVTPRMLSLPERRSSGSVTAMKRCQTFCMRVSMLIALVAVLLGAMCLIMLRFPEKDVHMASTDMRLVEAVSNVWCGGQEFVSAHPFSVYRVNDLPPAVPANHIHHTIELSASVPSGKFHYLRYYLLPGSNVTADVMADGPGGTVHAIRGEEELQRCIRTLQEQVEDDYGSSEEDDDDEDTSRRLPAFYRWAIKSKRVHPSDTLDAAHLTFRATAADLYYVLLVNENRSSSSLVNFNIRVDLNRTVFGVSPQDVVCLEQTHCVYHVHFGAEDRLILHVPRERDAGNAVFTITTSCRPRVFFYALLFILIPILFLVFLGAVIRAFSYLANSSTDEGKYLRFRLFGEDERTRRRRRRLEELVASQSREVQECVAVGSGVAVSTDPAAEHFLVYHVPGLDPPPRTPPPCYASLRTQQEPPAVPEDESLLGDVVLPIDAPTPIQPPRYSEVLRQENAADLLTPLEPTLAPERTAREAGPGAPAAPSVQPMGPVV</sequence>